<protein>
    <recommendedName>
        <fullName evidence="1">Integrase zinc-binding domain-containing protein</fullName>
    </recommendedName>
</protein>
<reference evidence="2" key="1">
    <citation type="submission" date="2023-03" db="EMBL/GenBank/DDBJ databases">
        <title>Chromosome-scale reference genome and RAD-based genetic map of yellow starthistle (Centaurea solstitialis) reveal putative structural variation and QTLs associated with invader traits.</title>
        <authorList>
            <person name="Reatini B."/>
            <person name="Cang F.A."/>
            <person name="Jiang Q."/>
            <person name="Mckibben M.T.W."/>
            <person name="Barker M.S."/>
            <person name="Rieseberg L.H."/>
            <person name="Dlugosch K.M."/>
        </authorList>
    </citation>
    <scope>NUCLEOTIDE SEQUENCE</scope>
    <source>
        <strain evidence="2">CAN-66</strain>
        <tissue evidence="2">Leaf</tissue>
    </source>
</reference>
<comment type="caution">
    <text evidence="2">The sequence shown here is derived from an EMBL/GenBank/DDBJ whole genome shotgun (WGS) entry which is preliminary data.</text>
</comment>
<feature type="domain" description="Integrase zinc-binding" evidence="1">
    <location>
        <begin position="43"/>
        <end position="94"/>
    </location>
</feature>
<name>A0AA38T3Z7_9ASTR</name>
<organism evidence="2 3">
    <name type="scientific">Centaurea solstitialis</name>
    <name type="common">yellow star-thistle</name>
    <dbReference type="NCBI Taxonomy" id="347529"/>
    <lineage>
        <taxon>Eukaryota</taxon>
        <taxon>Viridiplantae</taxon>
        <taxon>Streptophyta</taxon>
        <taxon>Embryophyta</taxon>
        <taxon>Tracheophyta</taxon>
        <taxon>Spermatophyta</taxon>
        <taxon>Magnoliopsida</taxon>
        <taxon>eudicotyledons</taxon>
        <taxon>Gunneridae</taxon>
        <taxon>Pentapetalae</taxon>
        <taxon>asterids</taxon>
        <taxon>campanulids</taxon>
        <taxon>Asterales</taxon>
        <taxon>Asteraceae</taxon>
        <taxon>Carduoideae</taxon>
        <taxon>Cardueae</taxon>
        <taxon>Centaureinae</taxon>
        <taxon>Centaurea</taxon>
    </lineage>
</organism>
<dbReference type="Pfam" id="PF17921">
    <property type="entry name" value="Integrase_H2C2"/>
    <property type="match status" value="1"/>
</dbReference>
<dbReference type="InterPro" id="IPR012337">
    <property type="entry name" value="RNaseH-like_sf"/>
</dbReference>
<dbReference type="Proteomes" id="UP001172457">
    <property type="component" value="Chromosome 5"/>
</dbReference>
<dbReference type="SUPFAM" id="SSF53098">
    <property type="entry name" value="Ribonuclease H-like"/>
    <property type="match status" value="1"/>
</dbReference>
<dbReference type="EMBL" id="JARYMX010000005">
    <property type="protein sequence ID" value="KAJ9546991.1"/>
    <property type="molecule type" value="Genomic_DNA"/>
</dbReference>
<keyword evidence="3" id="KW-1185">Reference proteome</keyword>
<dbReference type="PANTHER" id="PTHR47266">
    <property type="entry name" value="ENDONUCLEASE-RELATED"/>
    <property type="match status" value="1"/>
</dbReference>
<dbReference type="GO" id="GO:0003676">
    <property type="term" value="F:nucleic acid binding"/>
    <property type="evidence" value="ECO:0007669"/>
    <property type="project" value="InterPro"/>
</dbReference>
<dbReference type="AlphaFoldDB" id="A0AA38T3Z7"/>
<accession>A0AA38T3Z7</accession>
<proteinExistence type="predicted"/>
<gene>
    <name evidence="2" type="ORF">OSB04_019534</name>
</gene>
<dbReference type="InterPro" id="IPR052160">
    <property type="entry name" value="Gypsy_RT_Integrase-like"/>
</dbReference>
<evidence type="ECO:0000259" key="1">
    <source>
        <dbReference type="Pfam" id="PF17921"/>
    </source>
</evidence>
<evidence type="ECO:0000313" key="2">
    <source>
        <dbReference type="EMBL" id="KAJ9546991.1"/>
    </source>
</evidence>
<dbReference type="Gene3D" id="1.10.340.70">
    <property type="match status" value="1"/>
</dbReference>
<dbReference type="InterPro" id="IPR036397">
    <property type="entry name" value="RNaseH_sf"/>
</dbReference>
<sequence>MTHQQKGKFLSDVKHYYWENLSCSELGPDRIPRRCVSGIDDWDILDDCHRGPTCGHYGENFTARKVLDSGFYWPIIFKDAHALIKSCDACQRYRVIIGYTTHDQKHGIIFLKHNTPKDGNLRHEPETRPEPTTKWVNTNLIRNQNGYKMGRHEYDTKKMGQVQFQPLAFISLFWFPSIESKRFQGSKYILVAVDYVSKWTEAKALPTNDAKVVVNFVKSLETLKRYGVQHQFSTAYHPQANGQVENTNIALKRIQERTVDGSDFESKFGDLSSNF</sequence>
<evidence type="ECO:0000313" key="3">
    <source>
        <dbReference type="Proteomes" id="UP001172457"/>
    </source>
</evidence>
<dbReference type="Gene3D" id="3.30.420.10">
    <property type="entry name" value="Ribonuclease H-like superfamily/Ribonuclease H"/>
    <property type="match status" value="2"/>
</dbReference>
<dbReference type="InterPro" id="IPR041588">
    <property type="entry name" value="Integrase_H2C2"/>
</dbReference>